<evidence type="ECO:0000256" key="1">
    <source>
        <dbReference type="ARBA" id="ARBA00004613"/>
    </source>
</evidence>
<evidence type="ECO:0000313" key="5">
    <source>
        <dbReference type="Proteomes" id="UP000276128"/>
    </source>
</evidence>
<name>A0A3S0A1A0_9BACL</name>
<dbReference type="PANTHER" id="PTHR34216">
    <property type="match status" value="1"/>
</dbReference>
<reference evidence="4 5" key="1">
    <citation type="submission" date="2018-12" db="EMBL/GenBank/DDBJ databases">
        <title>Bacillus ochoae sp. nov., Paenibacillus whitsoniae sp. nov., Paenibacillus spiritus sp. nov. Isolated from the Mars Exploration Rover during spacecraft assembly.</title>
        <authorList>
            <person name="Seuylemezian A."/>
            <person name="Vaishampayan P."/>
        </authorList>
    </citation>
    <scope>NUCLEOTIDE SEQUENCE [LARGE SCALE GENOMIC DNA]</scope>
    <source>
        <strain evidence="4 5">MER 54</strain>
    </source>
</reference>
<sequence>MLNYHSIGVAHGNPYVLPPDAFARQMNYLAAQHYTPLTLDAFVRVLAGQMPSPNKPVLLTFDDGYANNAETAMPILREHHFPATLFLSTGLVDLPGYLSWQQVRELAEANWDVMPHTVTHPHLPKLDQAHQRAEIMDARRKIEAVLGKPAPVFAYPYGEYNRTTLRILRKNGFRYAFSTDDGWATNRQNPYKLKRIVVRSEDSLETWARKLTDRDFAEGKEAWVPNLSFQMSAF</sequence>
<dbReference type="InterPro" id="IPR011330">
    <property type="entry name" value="Glyco_hydro/deAcase_b/a-brl"/>
</dbReference>
<dbReference type="OrthoDB" id="9778320at2"/>
<proteinExistence type="predicted"/>
<dbReference type="AlphaFoldDB" id="A0A3S0A1A0"/>
<dbReference type="SUPFAM" id="SSF88713">
    <property type="entry name" value="Glycoside hydrolase/deacetylase"/>
    <property type="match status" value="1"/>
</dbReference>
<dbReference type="GO" id="GO:0005975">
    <property type="term" value="P:carbohydrate metabolic process"/>
    <property type="evidence" value="ECO:0007669"/>
    <property type="project" value="InterPro"/>
</dbReference>
<protein>
    <submittedName>
        <fullName evidence="4">Polysaccharide deacetylase family protein</fullName>
    </submittedName>
</protein>
<dbReference type="InterPro" id="IPR002509">
    <property type="entry name" value="NODB_dom"/>
</dbReference>
<dbReference type="InterPro" id="IPR051398">
    <property type="entry name" value="Polysacch_Deacetylase"/>
</dbReference>
<dbReference type="Proteomes" id="UP000276128">
    <property type="component" value="Unassembled WGS sequence"/>
</dbReference>
<dbReference type="CDD" id="cd10918">
    <property type="entry name" value="CE4_NodB_like_5s_6s"/>
    <property type="match status" value="1"/>
</dbReference>
<gene>
    <name evidence="4" type="ORF">EJQ19_23780</name>
</gene>
<comment type="caution">
    <text evidence="4">The sequence shown here is derived from an EMBL/GenBank/DDBJ whole genome shotgun (WGS) entry which is preliminary data.</text>
</comment>
<evidence type="ECO:0000256" key="2">
    <source>
        <dbReference type="ARBA" id="ARBA00022729"/>
    </source>
</evidence>
<dbReference type="PROSITE" id="PS51677">
    <property type="entry name" value="NODB"/>
    <property type="match status" value="1"/>
</dbReference>
<dbReference type="GO" id="GO:0005576">
    <property type="term" value="C:extracellular region"/>
    <property type="evidence" value="ECO:0007669"/>
    <property type="project" value="UniProtKB-SubCell"/>
</dbReference>
<dbReference type="Pfam" id="PF01522">
    <property type="entry name" value="Polysacc_deac_1"/>
    <property type="match status" value="1"/>
</dbReference>
<dbReference type="GO" id="GO:0016810">
    <property type="term" value="F:hydrolase activity, acting on carbon-nitrogen (but not peptide) bonds"/>
    <property type="evidence" value="ECO:0007669"/>
    <property type="project" value="InterPro"/>
</dbReference>
<feature type="domain" description="NodB homology" evidence="3">
    <location>
        <begin position="55"/>
        <end position="234"/>
    </location>
</feature>
<keyword evidence="5" id="KW-1185">Reference proteome</keyword>
<keyword evidence="2" id="KW-0732">Signal</keyword>
<comment type="subcellular location">
    <subcellularLocation>
        <location evidence="1">Secreted</location>
    </subcellularLocation>
</comment>
<evidence type="ECO:0000313" key="4">
    <source>
        <dbReference type="EMBL" id="RTE05840.1"/>
    </source>
</evidence>
<dbReference type="PANTHER" id="PTHR34216:SF3">
    <property type="entry name" value="POLY-BETA-1,6-N-ACETYL-D-GLUCOSAMINE N-DEACETYLASE"/>
    <property type="match status" value="1"/>
</dbReference>
<dbReference type="Gene3D" id="3.20.20.370">
    <property type="entry name" value="Glycoside hydrolase/deacetylase"/>
    <property type="match status" value="1"/>
</dbReference>
<dbReference type="EMBL" id="RXHU01000078">
    <property type="protein sequence ID" value="RTE05840.1"/>
    <property type="molecule type" value="Genomic_DNA"/>
</dbReference>
<accession>A0A3S0A1A0</accession>
<evidence type="ECO:0000259" key="3">
    <source>
        <dbReference type="PROSITE" id="PS51677"/>
    </source>
</evidence>
<organism evidence="4 5">
    <name type="scientific">Paenibacillus whitsoniae</name>
    <dbReference type="NCBI Taxonomy" id="2496558"/>
    <lineage>
        <taxon>Bacteria</taxon>
        <taxon>Bacillati</taxon>
        <taxon>Bacillota</taxon>
        <taxon>Bacilli</taxon>
        <taxon>Bacillales</taxon>
        <taxon>Paenibacillaceae</taxon>
        <taxon>Paenibacillus</taxon>
    </lineage>
</organism>